<evidence type="ECO:0000259" key="2">
    <source>
        <dbReference type="Pfam" id="PF07885"/>
    </source>
</evidence>
<dbReference type="SUPFAM" id="SSF81324">
    <property type="entry name" value="Voltage-gated potassium channels"/>
    <property type="match status" value="1"/>
</dbReference>
<evidence type="ECO:0000256" key="1">
    <source>
        <dbReference type="SAM" id="Phobius"/>
    </source>
</evidence>
<protein>
    <submittedName>
        <fullName evidence="3">Ion channel</fullName>
    </submittedName>
</protein>
<dbReference type="Gene3D" id="1.10.287.70">
    <property type="match status" value="1"/>
</dbReference>
<dbReference type="InterPro" id="IPR013099">
    <property type="entry name" value="K_chnl_dom"/>
</dbReference>
<dbReference type="Proteomes" id="UP001596383">
    <property type="component" value="Unassembled WGS sequence"/>
</dbReference>
<dbReference type="AlphaFoldDB" id="A0ABD5SXG2"/>
<gene>
    <name evidence="3" type="ORF">ACFQE6_32770</name>
</gene>
<evidence type="ECO:0000313" key="4">
    <source>
        <dbReference type="Proteomes" id="UP001596383"/>
    </source>
</evidence>
<keyword evidence="1" id="KW-0472">Membrane</keyword>
<accession>A0ABD5SXG2</accession>
<feature type="transmembrane region" description="Helical" evidence="1">
    <location>
        <begin position="94"/>
        <end position="118"/>
    </location>
</feature>
<keyword evidence="1" id="KW-0812">Transmembrane</keyword>
<evidence type="ECO:0000313" key="3">
    <source>
        <dbReference type="EMBL" id="MFC6769643.1"/>
    </source>
</evidence>
<keyword evidence="4" id="KW-1185">Reference proteome</keyword>
<comment type="caution">
    <text evidence="3">The sequence shown here is derived from an EMBL/GenBank/DDBJ whole genome shotgun (WGS) entry which is preliminary data.</text>
</comment>
<proteinExistence type="predicted"/>
<reference evidence="3 4" key="1">
    <citation type="journal article" date="2019" name="Int. J. Syst. Evol. Microbiol.">
        <title>The Global Catalogue of Microorganisms (GCM) 10K type strain sequencing project: providing services to taxonomists for standard genome sequencing and annotation.</title>
        <authorList>
            <consortium name="The Broad Institute Genomics Platform"/>
            <consortium name="The Broad Institute Genome Sequencing Center for Infectious Disease"/>
            <person name="Wu L."/>
            <person name="Ma J."/>
        </authorList>
    </citation>
    <scope>NUCLEOTIDE SEQUENCE [LARGE SCALE GENOMIC DNA]</scope>
    <source>
        <strain evidence="3 4">LMG 29247</strain>
    </source>
</reference>
<sequence>MKYIGEGKWTSKYGESPYRVVGVSSISILLFSVLYGLIGGVRVGSGENSSIASLGFPHQVPPSSEYAAEILDLIYFSTTTFSTLGYGNSEPITLTIRLLAAFQSLLGTLLVALLLFSFSNRITR</sequence>
<keyword evidence="1" id="KW-1133">Transmembrane helix</keyword>
<dbReference type="EMBL" id="JBHSWV010000791">
    <property type="protein sequence ID" value="MFC6769643.1"/>
    <property type="molecule type" value="Genomic_DNA"/>
</dbReference>
<dbReference type="Pfam" id="PF07885">
    <property type="entry name" value="Ion_trans_2"/>
    <property type="match status" value="1"/>
</dbReference>
<feature type="transmembrane region" description="Helical" evidence="1">
    <location>
        <begin position="20"/>
        <end position="38"/>
    </location>
</feature>
<dbReference type="RefSeq" id="WP_377043870.1">
    <property type="nucleotide sequence ID" value="NZ_JAQIVI010000791.1"/>
</dbReference>
<name>A0ABD5SXG2_9EURY</name>
<organism evidence="3 4">
    <name type="scientific">Natrinema soli</name>
    <dbReference type="NCBI Taxonomy" id="1930624"/>
    <lineage>
        <taxon>Archaea</taxon>
        <taxon>Methanobacteriati</taxon>
        <taxon>Methanobacteriota</taxon>
        <taxon>Stenosarchaea group</taxon>
        <taxon>Halobacteria</taxon>
        <taxon>Halobacteriales</taxon>
        <taxon>Natrialbaceae</taxon>
        <taxon>Natrinema</taxon>
    </lineage>
</organism>
<feature type="domain" description="Potassium channel" evidence="2">
    <location>
        <begin position="69"/>
        <end position="123"/>
    </location>
</feature>